<protein>
    <submittedName>
        <fullName evidence="2">SHOCT domain-containing protein</fullName>
    </submittedName>
</protein>
<keyword evidence="1" id="KW-0472">Membrane</keyword>
<dbReference type="Proteomes" id="UP001268864">
    <property type="component" value="Unassembled WGS sequence"/>
</dbReference>
<evidence type="ECO:0000256" key="1">
    <source>
        <dbReference type="SAM" id="Phobius"/>
    </source>
</evidence>
<gene>
    <name evidence="2" type="ORF">NDI86_11125</name>
</gene>
<evidence type="ECO:0000313" key="3">
    <source>
        <dbReference type="Proteomes" id="UP001268864"/>
    </source>
</evidence>
<organism evidence="2 3">
    <name type="scientific">Haloarcula onubensis</name>
    <dbReference type="NCBI Taxonomy" id="2950539"/>
    <lineage>
        <taxon>Archaea</taxon>
        <taxon>Methanobacteriati</taxon>
        <taxon>Methanobacteriota</taxon>
        <taxon>Stenosarchaea group</taxon>
        <taxon>Halobacteria</taxon>
        <taxon>Halobacteriales</taxon>
        <taxon>Haloarculaceae</taxon>
        <taxon>Haloarcula</taxon>
    </lineage>
</organism>
<comment type="caution">
    <text evidence="2">The sequence shown here is derived from an EMBL/GenBank/DDBJ whole genome shotgun (WGS) entry which is preliminary data.</text>
</comment>
<feature type="transmembrane region" description="Helical" evidence="1">
    <location>
        <begin position="12"/>
        <end position="33"/>
    </location>
</feature>
<keyword evidence="1" id="KW-0812">Transmembrane</keyword>
<dbReference type="EMBL" id="JAMQOS010000003">
    <property type="protein sequence ID" value="MDS0282678.1"/>
    <property type="molecule type" value="Genomic_DNA"/>
</dbReference>
<name>A0ABU2FPI8_9EURY</name>
<proteinExistence type="predicted"/>
<accession>A0ABU2FPI8</accession>
<evidence type="ECO:0000313" key="2">
    <source>
        <dbReference type="EMBL" id="MDS0282678.1"/>
    </source>
</evidence>
<keyword evidence="1" id="KW-1133">Transmembrane helix</keyword>
<reference evidence="2 3" key="1">
    <citation type="submission" date="2022-06" db="EMBL/GenBank/DDBJ databases">
        <title>Halomicroarcula sp. a new haloarchaeum isolate from saline soil.</title>
        <authorList>
            <person name="Strakova D."/>
            <person name="Galisteo C."/>
            <person name="Sanchez-Porro C."/>
            <person name="Ventosa A."/>
        </authorList>
    </citation>
    <scope>NUCLEOTIDE SEQUENCE [LARGE SCALE GENOMIC DNA]</scope>
    <source>
        <strain evidence="2 3">S3CR25-11</strain>
    </source>
</reference>
<feature type="transmembrane region" description="Helical" evidence="1">
    <location>
        <begin position="53"/>
        <end position="75"/>
    </location>
</feature>
<dbReference type="RefSeq" id="WP_310900509.1">
    <property type="nucleotide sequence ID" value="NZ_JAMQOS010000003.1"/>
</dbReference>
<keyword evidence="3" id="KW-1185">Reference proteome</keyword>
<sequence>MSVDHTADGLLRAVLLVVAVIVLSPVLLMLFAMPMMGMMGWWWSDGLAGGLSPLWGVGMMVVWVLVLGGVGYLSYRAVAGHTGSSATTDPALRELRVTYALGDLTDEEFEERRATLSRQESS</sequence>